<dbReference type="EMBL" id="CAADFT010000106">
    <property type="protein sequence ID" value="VFK48234.1"/>
    <property type="molecule type" value="Genomic_DNA"/>
</dbReference>
<evidence type="ECO:0000313" key="2">
    <source>
        <dbReference type="EMBL" id="VFK52278.1"/>
    </source>
</evidence>
<organism evidence="1">
    <name type="scientific">Candidatus Kentrum sp. TC</name>
    <dbReference type="NCBI Taxonomy" id="2126339"/>
    <lineage>
        <taxon>Bacteria</taxon>
        <taxon>Pseudomonadati</taxon>
        <taxon>Pseudomonadota</taxon>
        <taxon>Gammaproteobacteria</taxon>
        <taxon>Candidatus Kentrum</taxon>
    </lineage>
</organism>
<gene>
    <name evidence="2" type="ORF">BECKTC1821D_GA0114238_11634</name>
    <name evidence="1" type="ORF">BECKTC1821E_GA0114239_11068</name>
    <name evidence="3" type="ORF">BECKTC1821F_GA0114240_11214</name>
</gene>
<proteinExistence type="predicted"/>
<dbReference type="AlphaFoldDB" id="A0A450Z373"/>
<protein>
    <submittedName>
        <fullName evidence="1">Uncharacterized protein</fullName>
    </submittedName>
</protein>
<accession>A0A450Z373</accession>
<evidence type="ECO:0000313" key="3">
    <source>
        <dbReference type="EMBL" id="VFK64327.1"/>
    </source>
</evidence>
<evidence type="ECO:0000313" key="1">
    <source>
        <dbReference type="EMBL" id="VFK48234.1"/>
    </source>
</evidence>
<sequence>MAYENQGKLNAKNLAEMVGGIGLDGKAFTVCLYSLMKPPPK</sequence>
<name>A0A450Z373_9GAMM</name>
<dbReference type="EMBL" id="CAADFW010000121">
    <property type="protein sequence ID" value="VFK64327.1"/>
    <property type="molecule type" value="Genomic_DNA"/>
</dbReference>
<dbReference type="EMBL" id="CAADFS010000163">
    <property type="protein sequence ID" value="VFK52278.1"/>
    <property type="molecule type" value="Genomic_DNA"/>
</dbReference>
<reference evidence="1" key="1">
    <citation type="submission" date="2019-02" db="EMBL/GenBank/DDBJ databases">
        <authorList>
            <person name="Gruber-Vodicka R. H."/>
            <person name="Seah K. B. B."/>
        </authorList>
    </citation>
    <scope>NUCLEOTIDE SEQUENCE</scope>
    <source>
        <strain evidence="2">BECK_BZ123</strain>
        <strain evidence="1">BECK_BZ125</strain>
        <strain evidence="3">BECK_BZ126</strain>
    </source>
</reference>